<feature type="transmembrane region" description="Helical" evidence="2">
    <location>
        <begin position="46"/>
        <end position="71"/>
    </location>
</feature>
<evidence type="ECO:0000256" key="1">
    <source>
        <dbReference type="SAM" id="MobiDB-lite"/>
    </source>
</evidence>
<dbReference type="Pfam" id="PF04306">
    <property type="entry name" value="DUF456"/>
    <property type="match status" value="1"/>
</dbReference>
<keyword evidence="2" id="KW-1133">Transmembrane helix</keyword>
<evidence type="ECO:0000313" key="3">
    <source>
        <dbReference type="EMBL" id="HFM98860.1"/>
    </source>
</evidence>
<feature type="transmembrane region" description="Helical" evidence="2">
    <location>
        <begin position="83"/>
        <end position="100"/>
    </location>
</feature>
<name>A0A7C3PIH8_9CYAN</name>
<dbReference type="AlphaFoldDB" id="A0A7C3PIH8"/>
<dbReference type="PANTHER" id="PTHR39165:SF1">
    <property type="entry name" value="DUF456 DOMAIN-CONTAINING PROTEIN"/>
    <property type="match status" value="1"/>
</dbReference>
<keyword evidence="2" id="KW-0812">Transmembrane</keyword>
<proteinExistence type="predicted"/>
<dbReference type="EMBL" id="DSRU01000209">
    <property type="protein sequence ID" value="HFM98860.1"/>
    <property type="molecule type" value="Genomic_DNA"/>
</dbReference>
<dbReference type="PANTHER" id="PTHR39165">
    <property type="entry name" value="IG HYPOTHETICAL 17883"/>
    <property type="match status" value="1"/>
</dbReference>
<accession>A0A7C3PIH8</accession>
<feature type="transmembrane region" description="Helical" evidence="2">
    <location>
        <begin position="7"/>
        <end position="40"/>
    </location>
</feature>
<feature type="transmembrane region" description="Helical" evidence="2">
    <location>
        <begin position="139"/>
        <end position="166"/>
    </location>
</feature>
<comment type="caution">
    <text evidence="3">The sequence shown here is derived from an EMBL/GenBank/DDBJ whole genome shotgun (WGS) entry which is preliminary data.</text>
</comment>
<sequence>MFWLYWVLVLVMLVGVAGALLPGIPGIGLIVLAIAAWGLVKGFSVVTVPLIVSVVLFLIGSGVDFLAGYFGAKKAGASNWGQIGSIIGLFLGMFGFLPTLPIGGPIGPILGILLGAVAGAIVGELLYRKDLMVALKAALGIVVGSLVGRVIQTVLAIACVAVFLWATWGSYMPAPRPVPVGASNGEPTAPVTGDRWQPRLPDWHVPDWKAPSIELPDWQLPDLKLPSREQPIPVPAE</sequence>
<feature type="transmembrane region" description="Helical" evidence="2">
    <location>
        <begin position="106"/>
        <end position="127"/>
    </location>
</feature>
<protein>
    <submittedName>
        <fullName evidence="3">DUF456 domain-containing protein</fullName>
    </submittedName>
</protein>
<feature type="region of interest" description="Disordered" evidence="1">
    <location>
        <begin position="182"/>
        <end position="203"/>
    </location>
</feature>
<evidence type="ECO:0000256" key="2">
    <source>
        <dbReference type="SAM" id="Phobius"/>
    </source>
</evidence>
<dbReference type="InterPro" id="IPR007403">
    <property type="entry name" value="DUF456"/>
</dbReference>
<gene>
    <name evidence="3" type="ORF">ENR64_14100</name>
</gene>
<organism evidence="3">
    <name type="scientific">Oscillatoriales cyanobacterium SpSt-418</name>
    <dbReference type="NCBI Taxonomy" id="2282169"/>
    <lineage>
        <taxon>Bacteria</taxon>
        <taxon>Bacillati</taxon>
        <taxon>Cyanobacteriota</taxon>
        <taxon>Cyanophyceae</taxon>
        <taxon>Oscillatoriophycideae</taxon>
        <taxon>Oscillatoriales</taxon>
    </lineage>
</organism>
<keyword evidence="2" id="KW-0472">Membrane</keyword>
<reference evidence="3" key="1">
    <citation type="journal article" date="2020" name="mSystems">
        <title>Genome- and Community-Level Interaction Insights into Carbon Utilization and Element Cycling Functions of Hydrothermarchaeota in Hydrothermal Sediment.</title>
        <authorList>
            <person name="Zhou Z."/>
            <person name="Liu Y."/>
            <person name="Xu W."/>
            <person name="Pan J."/>
            <person name="Luo Z.H."/>
            <person name="Li M."/>
        </authorList>
    </citation>
    <scope>NUCLEOTIDE SEQUENCE [LARGE SCALE GENOMIC DNA]</scope>
    <source>
        <strain evidence="3">SpSt-418</strain>
    </source>
</reference>